<proteinExistence type="predicted"/>
<dbReference type="Proteomes" id="UP000332933">
    <property type="component" value="Unassembled WGS sequence"/>
</dbReference>
<keyword evidence="1" id="KW-1133">Transmembrane helix</keyword>
<dbReference type="EMBL" id="CAADRA010005261">
    <property type="protein sequence ID" value="VFT87809.1"/>
    <property type="molecule type" value="Genomic_DNA"/>
</dbReference>
<name>A0A485KS68_9STRA</name>
<gene>
    <name evidence="3" type="primary">Aste57867_10941</name>
    <name evidence="2" type="ORF">As57867_010901</name>
    <name evidence="3" type="ORF">ASTE57867_10941</name>
</gene>
<feature type="transmembrane region" description="Helical" evidence="1">
    <location>
        <begin position="20"/>
        <end position="45"/>
    </location>
</feature>
<evidence type="ECO:0000313" key="3">
    <source>
        <dbReference type="EMBL" id="VFT87809.1"/>
    </source>
</evidence>
<organism evidence="3 4">
    <name type="scientific">Aphanomyces stellatus</name>
    <dbReference type="NCBI Taxonomy" id="120398"/>
    <lineage>
        <taxon>Eukaryota</taxon>
        <taxon>Sar</taxon>
        <taxon>Stramenopiles</taxon>
        <taxon>Oomycota</taxon>
        <taxon>Saprolegniomycetes</taxon>
        <taxon>Saprolegniales</taxon>
        <taxon>Verrucalvaceae</taxon>
        <taxon>Aphanomyces</taxon>
    </lineage>
</organism>
<dbReference type="OrthoDB" id="66910at2759"/>
<dbReference type="EMBL" id="VJMH01005240">
    <property type="protein sequence ID" value="KAF0698437.1"/>
    <property type="molecule type" value="Genomic_DNA"/>
</dbReference>
<feature type="transmembrane region" description="Helical" evidence="1">
    <location>
        <begin position="339"/>
        <end position="366"/>
    </location>
</feature>
<dbReference type="AlphaFoldDB" id="A0A485KS68"/>
<feature type="transmembrane region" description="Helical" evidence="1">
    <location>
        <begin position="378"/>
        <end position="399"/>
    </location>
</feature>
<keyword evidence="1" id="KW-0472">Membrane</keyword>
<reference evidence="3 4" key="1">
    <citation type="submission" date="2019-03" db="EMBL/GenBank/DDBJ databases">
        <authorList>
            <person name="Gaulin E."/>
            <person name="Dumas B."/>
        </authorList>
    </citation>
    <scope>NUCLEOTIDE SEQUENCE [LARGE SCALE GENOMIC DNA]</scope>
    <source>
        <strain evidence="3">CBS 568.67</strain>
    </source>
</reference>
<feature type="transmembrane region" description="Helical" evidence="1">
    <location>
        <begin position="205"/>
        <end position="224"/>
    </location>
</feature>
<reference evidence="2" key="2">
    <citation type="submission" date="2019-06" db="EMBL/GenBank/DDBJ databases">
        <title>Genomics analysis of Aphanomyces spp. identifies a new class of oomycete effector associated with host adaptation.</title>
        <authorList>
            <person name="Gaulin E."/>
        </authorList>
    </citation>
    <scope>NUCLEOTIDE SEQUENCE</scope>
    <source>
        <strain evidence="2">CBS 578.67</strain>
    </source>
</reference>
<sequence>MARVSVLPACTVAQIGPRVVISTLSIACSLVFSLNLALTPLLAYLSEDFPWTIHPAPSSSYKPFDAFVANVTAYLQAIYNNHTFPYANSGAFLRTPASFCMRHTLTLPPSIADCRMTMLRFPLQLFYGRGIQEFVCAFLASNTTARVSYASNSMCQLSTLLGMPLSDDCIWITPLGNDTYVVEVGTHEHLGPPFAWFKLAFRSGLMLYVSWIVWTSYYIHYRVLLKNLRRVGLPTTSQHGRMKTLVVYMGDPTYFVLSHRFISAFMVLDTWFSASSMSLAICEVGQLKEFWLFLRGYLYISRTVWYAYCVMRWASVFVKRQQWEHKVSSVDPSVLGIGVAIYAGPVFWFIQNSIVSVLFQVLWSIFVPSADQYSTIETIPSLLGVVGLVGSFPVAYSVFHAWWYRRHRSIDHTVSHFASAHYNDFKVKLLWLWLAPWSPSKDRRGRLTHLGGTIQHLIAKQPCHKHLPLFSLRAADCFIGCYDASGILIARARLSLAAGLDRQKKQSDNMAIRICPTQHAHSVGLINNQPCCQAAGPTTTAWLHLGTSDCQWVL</sequence>
<keyword evidence="1" id="KW-0812">Transmembrane</keyword>
<evidence type="ECO:0000313" key="2">
    <source>
        <dbReference type="EMBL" id="KAF0698437.1"/>
    </source>
</evidence>
<keyword evidence="4" id="KW-1185">Reference proteome</keyword>
<protein>
    <submittedName>
        <fullName evidence="3">Aste57867_10941 protein</fullName>
    </submittedName>
</protein>
<accession>A0A485KS68</accession>
<evidence type="ECO:0000256" key="1">
    <source>
        <dbReference type="SAM" id="Phobius"/>
    </source>
</evidence>
<evidence type="ECO:0000313" key="4">
    <source>
        <dbReference type="Proteomes" id="UP000332933"/>
    </source>
</evidence>